<feature type="compositionally biased region" description="Basic residues" evidence="1">
    <location>
        <begin position="20"/>
        <end position="32"/>
    </location>
</feature>
<name>A0A8J5LP63_ZINOF</name>
<evidence type="ECO:0000313" key="3">
    <source>
        <dbReference type="Proteomes" id="UP000734854"/>
    </source>
</evidence>
<comment type="caution">
    <text evidence="2">The sequence shown here is derived from an EMBL/GenBank/DDBJ whole genome shotgun (WGS) entry which is preliminary data.</text>
</comment>
<feature type="compositionally biased region" description="Basic and acidic residues" evidence="1">
    <location>
        <begin position="9"/>
        <end position="19"/>
    </location>
</feature>
<keyword evidence="3" id="KW-1185">Reference proteome</keyword>
<protein>
    <submittedName>
        <fullName evidence="2">Uncharacterized protein</fullName>
    </submittedName>
</protein>
<sequence>MTVCTCNMDDHGIYHDGTLKKARGKRKTKLARKAAATNPAEDAKNSSKGSSFPVHRHIEKSKHHHKDKPKVESQDLPSKPGREEEDWSGEMAEDKRGVEDRPDEEAVDYNICWVAVS</sequence>
<gene>
    <name evidence="2" type="ORF">ZIOFF_010127</name>
</gene>
<evidence type="ECO:0000256" key="1">
    <source>
        <dbReference type="SAM" id="MobiDB-lite"/>
    </source>
</evidence>
<evidence type="ECO:0000313" key="2">
    <source>
        <dbReference type="EMBL" id="KAG6527990.1"/>
    </source>
</evidence>
<feature type="region of interest" description="Disordered" evidence="1">
    <location>
        <begin position="9"/>
        <end position="104"/>
    </location>
</feature>
<reference evidence="2 3" key="1">
    <citation type="submission" date="2020-08" db="EMBL/GenBank/DDBJ databases">
        <title>Plant Genome Project.</title>
        <authorList>
            <person name="Zhang R.-G."/>
        </authorList>
    </citation>
    <scope>NUCLEOTIDE SEQUENCE [LARGE SCALE GENOMIC DNA]</scope>
    <source>
        <tissue evidence="2">Rhizome</tissue>
    </source>
</reference>
<dbReference type="Proteomes" id="UP000734854">
    <property type="component" value="Unassembled WGS sequence"/>
</dbReference>
<proteinExistence type="predicted"/>
<feature type="compositionally biased region" description="Basic residues" evidence="1">
    <location>
        <begin position="54"/>
        <end position="68"/>
    </location>
</feature>
<dbReference type="EMBL" id="JACMSC010000003">
    <property type="protein sequence ID" value="KAG6527990.1"/>
    <property type="molecule type" value="Genomic_DNA"/>
</dbReference>
<accession>A0A8J5LP63</accession>
<organism evidence="2 3">
    <name type="scientific">Zingiber officinale</name>
    <name type="common">Ginger</name>
    <name type="synonym">Amomum zingiber</name>
    <dbReference type="NCBI Taxonomy" id="94328"/>
    <lineage>
        <taxon>Eukaryota</taxon>
        <taxon>Viridiplantae</taxon>
        <taxon>Streptophyta</taxon>
        <taxon>Embryophyta</taxon>
        <taxon>Tracheophyta</taxon>
        <taxon>Spermatophyta</taxon>
        <taxon>Magnoliopsida</taxon>
        <taxon>Liliopsida</taxon>
        <taxon>Zingiberales</taxon>
        <taxon>Zingiberaceae</taxon>
        <taxon>Zingiber</taxon>
    </lineage>
</organism>
<dbReference type="AlphaFoldDB" id="A0A8J5LP63"/>